<dbReference type="Proteomes" id="UP000289856">
    <property type="component" value="Chromosome"/>
</dbReference>
<reference evidence="2 3" key="1">
    <citation type="submission" date="2019-01" db="EMBL/GenBank/DDBJ databases">
        <title>Complete genome sequence of Cohnella hallensis HS21 isolated from Korean fir (Abies koreana) rhizospheric soil.</title>
        <authorList>
            <person name="Jiang L."/>
            <person name="Kang S.W."/>
            <person name="Kim S."/>
            <person name="Jung J."/>
            <person name="Kim C.Y."/>
            <person name="Kim D.H."/>
            <person name="Kim S.W."/>
            <person name="Lee J."/>
        </authorList>
    </citation>
    <scope>NUCLEOTIDE SEQUENCE [LARGE SCALE GENOMIC DNA]</scope>
    <source>
        <strain evidence="2 3">HS21</strain>
    </source>
</reference>
<keyword evidence="3" id="KW-1185">Reference proteome</keyword>
<feature type="transmembrane region" description="Helical" evidence="1">
    <location>
        <begin position="59"/>
        <end position="76"/>
    </location>
</feature>
<organism evidence="2 3">
    <name type="scientific">Cohnella abietis</name>
    <dbReference type="NCBI Taxonomy" id="2507935"/>
    <lineage>
        <taxon>Bacteria</taxon>
        <taxon>Bacillati</taxon>
        <taxon>Bacillota</taxon>
        <taxon>Bacilli</taxon>
        <taxon>Bacillales</taxon>
        <taxon>Paenibacillaceae</taxon>
        <taxon>Cohnella</taxon>
    </lineage>
</organism>
<gene>
    <name evidence="2" type="ORF">KCTCHS21_14920</name>
</gene>
<feature type="transmembrane region" description="Helical" evidence="1">
    <location>
        <begin position="12"/>
        <end position="30"/>
    </location>
</feature>
<dbReference type="KEGG" id="cohn:KCTCHS21_14920"/>
<feature type="transmembrane region" description="Helical" evidence="1">
    <location>
        <begin position="137"/>
        <end position="157"/>
    </location>
</feature>
<proteinExistence type="predicted"/>
<feature type="transmembrane region" description="Helical" evidence="1">
    <location>
        <begin position="374"/>
        <end position="392"/>
    </location>
</feature>
<evidence type="ECO:0000256" key="1">
    <source>
        <dbReference type="SAM" id="Phobius"/>
    </source>
</evidence>
<feature type="transmembrane region" description="Helical" evidence="1">
    <location>
        <begin position="36"/>
        <end position="52"/>
    </location>
</feature>
<keyword evidence="1" id="KW-0812">Transmembrane</keyword>
<dbReference type="RefSeq" id="WP_130606383.1">
    <property type="nucleotide sequence ID" value="NZ_AP019400.1"/>
</dbReference>
<feature type="transmembrane region" description="Helical" evidence="1">
    <location>
        <begin position="178"/>
        <end position="199"/>
    </location>
</feature>
<feature type="transmembrane region" description="Helical" evidence="1">
    <location>
        <begin position="333"/>
        <end position="354"/>
    </location>
</feature>
<dbReference type="AlphaFoldDB" id="A0A3T1D1W2"/>
<protein>
    <recommendedName>
        <fullName evidence="4">Glycosyltransferase RgtA/B/C/D-like domain-containing protein</fullName>
    </recommendedName>
</protein>
<name>A0A3T1D1W2_9BACL</name>
<evidence type="ECO:0008006" key="4">
    <source>
        <dbReference type="Google" id="ProtNLM"/>
    </source>
</evidence>
<sequence length="426" mass="48597">MEVKRDVRRRLLIIIYTVLIFAASGLLFQWDTETGIILFFAMLIPLVGLMRWPNSPKLLFIGFVVMVIGKLVYVQTLNPLRGPDEKHYYEQVVAFADLGSFFNFAWEHIVTNWSNASAYPVYGMLYMPFFKGMQIDHPLTIVVFNTLIFLVVVQQTYQLCRDHFNYPLPELTDNKFRSWIIFGLLISPSFMFMSSLFAKDVTCALLGMYGALLLIRKKYIWFIIVLLYATGLRDYAFVYTVGIYLLYKGHLKTAFTFTVGAAGIVFLFTGFSGVINAGLLTLFLFLSPNPFNPANWDPVMMYRTAEALFMSLSIAGAVMVYINAPETRKFYKIVLFVLFTYACTLILVGYVTIVTRELDYGVGTIGDNMVRKKLPILPLLYVFSAYTMVWLGKLTRPKRVHKEVLSCEEGISSGELKPYSASLRSP</sequence>
<keyword evidence="1" id="KW-1133">Transmembrane helix</keyword>
<keyword evidence="1" id="KW-0472">Membrane</keyword>
<evidence type="ECO:0000313" key="3">
    <source>
        <dbReference type="Proteomes" id="UP000289856"/>
    </source>
</evidence>
<dbReference type="OrthoDB" id="2515554at2"/>
<feature type="transmembrane region" description="Helical" evidence="1">
    <location>
        <begin position="307"/>
        <end position="324"/>
    </location>
</feature>
<dbReference type="EMBL" id="AP019400">
    <property type="protein sequence ID" value="BBI32093.1"/>
    <property type="molecule type" value="Genomic_DNA"/>
</dbReference>
<feature type="transmembrane region" description="Helical" evidence="1">
    <location>
        <begin position="254"/>
        <end position="287"/>
    </location>
</feature>
<evidence type="ECO:0000313" key="2">
    <source>
        <dbReference type="EMBL" id="BBI32093.1"/>
    </source>
</evidence>
<feature type="transmembrane region" description="Helical" evidence="1">
    <location>
        <begin position="219"/>
        <end position="247"/>
    </location>
</feature>
<accession>A0A3T1D1W2</accession>